<dbReference type="GO" id="GO:0006508">
    <property type="term" value="P:proteolysis"/>
    <property type="evidence" value="ECO:0007669"/>
    <property type="project" value="UniProtKB-KW"/>
</dbReference>
<dbReference type="FunFam" id="3.90.70.10:FF:000006">
    <property type="entry name" value="Cathepsin S"/>
    <property type="match status" value="1"/>
</dbReference>
<keyword evidence="2" id="KW-0645">Protease</keyword>
<evidence type="ECO:0000256" key="2">
    <source>
        <dbReference type="ARBA" id="ARBA00022670"/>
    </source>
</evidence>
<dbReference type="SMART" id="SM00645">
    <property type="entry name" value="Pept_C1"/>
    <property type="match status" value="1"/>
</dbReference>
<comment type="caution">
    <text evidence="9">The sequence shown here is derived from an EMBL/GenBank/DDBJ whole genome shotgun (WGS) entry which is preliminary data.</text>
</comment>
<dbReference type="InterPro" id="IPR038765">
    <property type="entry name" value="Papain-like_cys_pep_sf"/>
</dbReference>
<evidence type="ECO:0000256" key="3">
    <source>
        <dbReference type="ARBA" id="ARBA00022801"/>
    </source>
</evidence>
<dbReference type="AlphaFoldDB" id="A0A6L2PMX6"/>
<evidence type="ECO:0000256" key="4">
    <source>
        <dbReference type="ARBA" id="ARBA00022807"/>
    </source>
</evidence>
<evidence type="ECO:0000256" key="6">
    <source>
        <dbReference type="SAM" id="Coils"/>
    </source>
</evidence>
<evidence type="ECO:0000259" key="8">
    <source>
        <dbReference type="SMART" id="SM00848"/>
    </source>
</evidence>
<dbReference type="PRINTS" id="PR00705">
    <property type="entry name" value="PAPAIN"/>
</dbReference>
<dbReference type="Pfam" id="PF00112">
    <property type="entry name" value="Peptidase_C1"/>
    <property type="match status" value="1"/>
</dbReference>
<dbReference type="Gene3D" id="3.90.70.10">
    <property type="entry name" value="Cysteine proteinases"/>
    <property type="match status" value="2"/>
</dbReference>
<organism evidence="9 10">
    <name type="scientific">Coptotermes formosanus</name>
    <name type="common">Formosan subterranean termite</name>
    <dbReference type="NCBI Taxonomy" id="36987"/>
    <lineage>
        <taxon>Eukaryota</taxon>
        <taxon>Metazoa</taxon>
        <taxon>Ecdysozoa</taxon>
        <taxon>Arthropoda</taxon>
        <taxon>Hexapoda</taxon>
        <taxon>Insecta</taxon>
        <taxon>Pterygota</taxon>
        <taxon>Neoptera</taxon>
        <taxon>Polyneoptera</taxon>
        <taxon>Dictyoptera</taxon>
        <taxon>Blattodea</taxon>
        <taxon>Blattoidea</taxon>
        <taxon>Termitoidae</taxon>
        <taxon>Rhinotermitidae</taxon>
        <taxon>Coptotermes</taxon>
    </lineage>
</organism>
<dbReference type="SMART" id="SM00848">
    <property type="entry name" value="Inhibitor_I29"/>
    <property type="match status" value="1"/>
</dbReference>
<dbReference type="InterPro" id="IPR013128">
    <property type="entry name" value="Peptidase_C1A"/>
</dbReference>
<evidence type="ECO:0000313" key="10">
    <source>
        <dbReference type="Proteomes" id="UP000502823"/>
    </source>
</evidence>
<dbReference type="GO" id="GO:0008234">
    <property type="term" value="F:cysteine-type peptidase activity"/>
    <property type="evidence" value="ECO:0007669"/>
    <property type="project" value="UniProtKB-KW"/>
</dbReference>
<dbReference type="InterPro" id="IPR025660">
    <property type="entry name" value="Pept_his_AS"/>
</dbReference>
<dbReference type="PROSITE" id="PS00639">
    <property type="entry name" value="THIOL_PROTEASE_HIS"/>
    <property type="match status" value="1"/>
</dbReference>
<keyword evidence="5" id="KW-1015">Disulfide bond</keyword>
<dbReference type="PANTHER" id="PTHR12411">
    <property type="entry name" value="CYSTEINE PROTEASE FAMILY C1-RELATED"/>
    <property type="match status" value="1"/>
</dbReference>
<evidence type="ECO:0000259" key="7">
    <source>
        <dbReference type="SMART" id="SM00645"/>
    </source>
</evidence>
<dbReference type="InParanoid" id="A0A6L2PMX6"/>
<accession>A0A6L2PMX6</accession>
<dbReference type="SUPFAM" id="SSF54001">
    <property type="entry name" value="Cysteine proteinases"/>
    <property type="match status" value="2"/>
</dbReference>
<name>A0A6L2PMX6_COPFO</name>
<dbReference type="CDD" id="cd02248">
    <property type="entry name" value="Peptidase_C1A"/>
    <property type="match status" value="1"/>
</dbReference>
<evidence type="ECO:0000256" key="1">
    <source>
        <dbReference type="ARBA" id="ARBA00008455"/>
    </source>
</evidence>
<keyword evidence="3" id="KW-0378">Hydrolase</keyword>
<evidence type="ECO:0008006" key="11">
    <source>
        <dbReference type="Google" id="ProtNLM"/>
    </source>
</evidence>
<keyword evidence="4" id="KW-0788">Thiol protease</keyword>
<reference evidence="10" key="1">
    <citation type="submission" date="2020-01" db="EMBL/GenBank/DDBJ databases">
        <title>Draft genome sequence of the Termite Coptotermes fromosanus.</title>
        <authorList>
            <person name="Itakura S."/>
            <person name="Yosikawa Y."/>
            <person name="Umezawa K."/>
        </authorList>
    </citation>
    <scope>NUCLEOTIDE SEQUENCE [LARGE SCALE GENOMIC DNA]</scope>
</reference>
<gene>
    <name evidence="9" type="ORF">Cfor_05105</name>
</gene>
<keyword evidence="6" id="KW-0175">Coiled coil</keyword>
<dbReference type="Pfam" id="PF08246">
    <property type="entry name" value="Inhibitor_I29"/>
    <property type="match status" value="1"/>
</dbReference>
<keyword evidence="10" id="KW-1185">Reference proteome</keyword>
<dbReference type="InterPro" id="IPR013201">
    <property type="entry name" value="Prot_inhib_I29"/>
</dbReference>
<dbReference type="InterPro" id="IPR025661">
    <property type="entry name" value="Pept_asp_AS"/>
</dbReference>
<dbReference type="PROSITE" id="PS00640">
    <property type="entry name" value="THIOL_PROTEASE_ASN"/>
    <property type="match status" value="1"/>
</dbReference>
<dbReference type="InterPro" id="IPR039417">
    <property type="entry name" value="Peptidase_C1A_papain-like"/>
</dbReference>
<evidence type="ECO:0000313" key="9">
    <source>
        <dbReference type="EMBL" id="GFG33746.1"/>
    </source>
</evidence>
<feature type="domain" description="Cathepsin propeptide inhibitor" evidence="8">
    <location>
        <begin position="205"/>
        <end position="264"/>
    </location>
</feature>
<sequence>MGQVPPDEAGLGLAIAFVQGALITAYEDNCPLKFGRKGKWSLRWTSKLESLRREIRRLKLKLKTVSQGFYFFGIRESNSARSDERRVWRGFLVLKATPKCVCLKIFEIWFPKMKTIISKLCEALHTKLAAVLRDMEKEWVDFKLDHEFVRAMNVFRGNGSGMNESNMVGPTHSSPASEELPDEVDWRQNGAVTAVRNQKDCNSCWAFSATKHGKKYEPAEDEDRRKIFTRNMKYIMTHNAAYERGEVSSKLAMNRFGDMLDHEFVRAMNVFRGYGSGTNGSNTVGPTLSSPASEALPDEVDWRDKGAVTAVKNQKDCHSCWAFSATGALEGQHFIKNGVLIPLSEQNLIDCSGGKYGNKGCDYGYVNKAFEYVMENKGIATEDDYPYEAAVGECRYEPHTSGATAAGCVPIVEANELKLQEAVAKIGPISVVIDASDRSFQYHKEGVYCGPKCEPSKMRHAVLVVGYGTDKFTDKEYWLVKNSWGTGWGEDGYIRMARNQDNRCCIASSASYPKVDKS</sequence>
<feature type="coiled-coil region" evidence="6">
    <location>
        <begin position="41"/>
        <end position="68"/>
    </location>
</feature>
<evidence type="ECO:0000256" key="5">
    <source>
        <dbReference type="ARBA" id="ARBA00023157"/>
    </source>
</evidence>
<dbReference type="EMBL" id="BLKM01000454">
    <property type="protein sequence ID" value="GFG33746.1"/>
    <property type="molecule type" value="Genomic_DNA"/>
</dbReference>
<protein>
    <recommendedName>
        <fullName evidence="11">Peptidase C1A papain C-terminal domain-containing protein</fullName>
    </recommendedName>
</protein>
<proteinExistence type="inferred from homology"/>
<feature type="domain" description="Peptidase C1A papain C-terminal" evidence="7">
    <location>
        <begin position="296"/>
        <end position="514"/>
    </location>
</feature>
<dbReference type="Proteomes" id="UP000502823">
    <property type="component" value="Unassembled WGS sequence"/>
</dbReference>
<dbReference type="OrthoDB" id="10253408at2759"/>
<comment type="similarity">
    <text evidence="1">Belongs to the peptidase C1 family.</text>
</comment>
<dbReference type="InterPro" id="IPR000668">
    <property type="entry name" value="Peptidase_C1A_C"/>
</dbReference>